<sequence>MTIRIGLISRHRLRFTIGTMMAIIAVIATVLAIASDAARGGWFGLASLSIVSPVALAYLVLFAVPRTLVRLLLWLIPCLRAEDEDPL</sequence>
<keyword evidence="1" id="KW-1133">Transmembrane helix</keyword>
<dbReference type="EMBL" id="CP036426">
    <property type="protein sequence ID" value="QDV34294.1"/>
    <property type="molecule type" value="Genomic_DNA"/>
</dbReference>
<gene>
    <name evidence="2" type="ORF">ElP_21790</name>
</gene>
<evidence type="ECO:0000313" key="3">
    <source>
        <dbReference type="Proteomes" id="UP000317835"/>
    </source>
</evidence>
<keyword evidence="1" id="KW-0812">Transmembrane</keyword>
<dbReference type="KEGG" id="tpla:ElP_21790"/>
<dbReference type="RefSeq" id="WP_145269091.1">
    <property type="nucleotide sequence ID" value="NZ_CP036426.1"/>
</dbReference>
<accession>A0A518H0C2</accession>
<dbReference type="Proteomes" id="UP000317835">
    <property type="component" value="Chromosome"/>
</dbReference>
<keyword evidence="3" id="KW-1185">Reference proteome</keyword>
<name>A0A518H0C2_9BACT</name>
<dbReference type="AlphaFoldDB" id="A0A518H0C2"/>
<proteinExistence type="predicted"/>
<feature type="transmembrane region" description="Helical" evidence="1">
    <location>
        <begin position="12"/>
        <end position="34"/>
    </location>
</feature>
<protein>
    <submittedName>
        <fullName evidence="2">Uncharacterized protein</fullName>
    </submittedName>
</protein>
<feature type="transmembrane region" description="Helical" evidence="1">
    <location>
        <begin position="40"/>
        <end position="64"/>
    </location>
</feature>
<evidence type="ECO:0000256" key="1">
    <source>
        <dbReference type="SAM" id="Phobius"/>
    </source>
</evidence>
<organism evidence="2 3">
    <name type="scientific">Tautonia plasticadhaerens</name>
    <dbReference type="NCBI Taxonomy" id="2527974"/>
    <lineage>
        <taxon>Bacteria</taxon>
        <taxon>Pseudomonadati</taxon>
        <taxon>Planctomycetota</taxon>
        <taxon>Planctomycetia</taxon>
        <taxon>Isosphaerales</taxon>
        <taxon>Isosphaeraceae</taxon>
        <taxon>Tautonia</taxon>
    </lineage>
</organism>
<evidence type="ECO:0000313" key="2">
    <source>
        <dbReference type="EMBL" id="QDV34294.1"/>
    </source>
</evidence>
<reference evidence="2 3" key="1">
    <citation type="submission" date="2019-02" db="EMBL/GenBank/DDBJ databases">
        <title>Deep-cultivation of Planctomycetes and their phenomic and genomic characterization uncovers novel biology.</title>
        <authorList>
            <person name="Wiegand S."/>
            <person name="Jogler M."/>
            <person name="Boedeker C."/>
            <person name="Pinto D."/>
            <person name="Vollmers J."/>
            <person name="Rivas-Marin E."/>
            <person name="Kohn T."/>
            <person name="Peeters S.H."/>
            <person name="Heuer A."/>
            <person name="Rast P."/>
            <person name="Oberbeckmann S."/>
            <person name="Bunk B."/>
            <person name="Jeske O."/>
            <person name="Meyerdierks A."/>
            <person name="Storesund J.E."/>
            <person name="Kallscheuer N."/>
            <person name="Luecker S."/>
            <person name="Lage O.M."/>
            <person name="Pohl T."/>
            <person name="Merkel B.J."/>
            <person name="Hornburger P."/>
            <person name="Mueller R.-W."/>
            <person name="Bruemmer F."/>
            <person name="Labrenz M."/>
            <person name="Spormann A.M."/>
            <person name="Op den Camp H."/>
            <person name="Overmann J."/>
            <person name="Amann R."/>
            <person name="Jetten M.S.M."/>
            <person name="Mascher T."/>
            <person name="Medema M.H."/>
            <person name="Devos D.P."/>
            <person name="Kaster A.-K."/>
            <person name="Ovreas L."/>
            <person name="Rohde M."/>
            <person name="Galperin M.Y."/>
            <person name="Jogler C."/>
        </authorList>
    </citation>
    <scope>NUCLEOTIDE SEQUENCE [LARGE SCALE GENOMIC DNA]</scope>
    <source>
        <strain evidence="2 3">ElP</strain>
    </source>
</reference>
<keyword evidence="1" id="KW-0472">Membrane</keyword>